<sequence length="252" mass="27494">MSIQLDVRTYDRGDSHRHDYAQIVVPLTGAMHFELDDRAITVAGHQLAVIPTAHRHDFAPSRDCCALILDIEDGSFAADGMPAVLADGRPRLAPVDPWIWRLFDLIGTEVRADSRRAADAAAIVLSGVKLVPVAEPVRPLAGAEQRVLAVAAGLADLDETPDVTALARRAGLGQSHFHALFRTLIGQSPQQYRLRKRLDRAAERLTTSADPVSLVAYELGYQDVSSFNRAFRRAFGLSPSAFRALPARTPDD</sequence>
<dbReference type="Pfam" id="PF12833">
    <property type="entry name" value="HTH_18"/>
    <property type="match status" value="1"/>
</dbReference>
<dbReference type="KEGG" id="mflg:ABS361_03360"/>
<dbReference type="EMBL" id="CP158568">
    <property type="protein sequence ID" value="XBY45335.1"/>
    <property type="molecule type" value="Genomic_DNA"/>
</dbReference>
<dbReference type="PROSITE" id="PS01124">
    <property type="entry name" value="HTH_ARAC_FAMILY_2"/>
    <property type="match status" value="1"/>
</dbReference>
<dbReference type="InterPro" id="IPR014710">
    <property type="entry name" value="RmlC-like_jellyroll"/>
</dbReference>
<dbReference type="InterPro" id="IPR050204">
    <property type="entry name" value="AraC_XylS_family_regulators"/>
</dbReference>
<dbReference type="RefSeq" id="WP_407050428.1">
    <property type="nucleotide sequence ID" value="NZ_CP158568.1"/>
</dbReference>
<dbReference type="PANTHER" id="PTHR46796">
    <property type="entry name" value="HTH-TYPE TRANSCRIPTIONAL ACTIVATOR RHAS-RELATED"/>
    <property type="match status" value="1"/>
</dbReference>
<dbReference type="InterPro" id="IPR009057">
    <property type="entry name" value="Homeodomain-like_sf"/>
</dbReference>
<gene>
    <name evidence="5" type="ORF">ABS361_03360</name>
</gene>
<reference evidence="5" key="1">
    <citation type="submission" date="2024-06" db="EMBL/GenBank/DDBJ databases">
        <title>Methylostella associata gen. nov., sp. nov., a novel Ancalomicrobiaceae-affiliated facultatively methylotrophic bacteria that feed on methanotrophs of the genus Methylococcus.</title>
        <authorList>
            <person name="Saltykova V."/>
            <person name="Danilova O.V."/>
            <person name="Oshkin I.Y."/>
            <person name="Belova S.E."/>
            <person name="Pimenov N.V."/>
            <person name="Dedysh S.N."/>
        </authorList>
    </citation>
    <scope>NUCLEOTIDE SEQUENCE</scope>
    <source>
        <strain evidence="5">S20</strain>
    </source>
</reference>
<dbReference type="InterPro" id="IPR011051">
    <property type="entry name" value="RmlC_Cupin_sf"/>
</dbReference>
<dbReference type="GO" id="GO:0003700">
    <property type="term" value="F:DNA-binding transcription factor activity"/>
    <property type="evidence" value="ECO:0007669"/>
    <property type="project" value="InterPro"/>
</dbReference>
<dbReference type="InterPro" id="IPR018060">
    <property type="entry name" value="HTH_AraC"/>
</dbReference>
<evidence type="ECO:0000259" key="4">
    <source>
        <dbReference type="PROSITE" id="PS01124"/>
    </source>
</evidence>
<dbReference type="AlphaFoldDB" id="A0AAU7XC23"/>
<dbReference type="SUPFAM" id="SSF51182">
    <property type="entry name" value="RmlC-like cupins"/>
    <property type="match status" value="1"/>
</dbReference>
<proteinExistence type="predicted"/>
<keyword evidence="1" id="KW-0805">Transcription regulation</keyword>
<keyword evidence="2" id="KW-0238">DNA-binding</keyword>
<dbReference type="GO" id="GO:0043565">
    <property type="term" value="F:sequence-specific DNA binding"/>
    <property type="evidence" value="ECO:0007669"/>
    <property type="project" value="InterPro"/>
</dbReference>
<evidence type="ECO:0000256" key="3">
    <source>
        <dbReference type="ARBA" id="ARBA00023163"/>
    </source>
</evidence>
<dbReference type="Gene3D" id="2.60.120.10">
    <property type="entry name" value="Jelly Rolls"/>
    <property type="match status" value="1"/>
</dbReference>
<organism evidence="5">
    <name type="scientific">Methyloraptor flagellatus</name>
    <dbReference type="NCBI Taxonomy" id="3162530"/>
    <lineage>
        <taxon>Bacteria</taxon>
        <taxon>Pseudomonadati</taxon>
        <taxon>Pseudomonadota</taxon>
        <taxon>Alphaproteobacteria</taxon>
        <taxon>Hyphomicrobiales</taxon>
        <taxon>Ancalomicrobiaceae</taxon>
        <taxon>Methyloraptor</taxon>
    </lineage>
</organism>
<feature type="domain" description="HTH araC/xylS-type" evidence="4">
    <location>
        <begin position="156"/>
        <end position="245"/>
    </location>
</feature>
<evidence type="ECO:0000256" key="2">
    <source>
        <dbReference type="ARBA" id="ARBA00023125"/>
    </source>
</evidence>
<name>A0AAU7XC23_9HYPH</name>
<dbReference type="Gene3D" id="1.10.10.60">
    <property type="entry name" value="Homeodomain-like"/>
    <property type="match status" value="2"/>
</dbReference>
<accession>A0AAU7XC23</accession>
<dbReference type="SUPFAM" id="SSF46689">
    <property type="entry name" value="Homeodomain-like"/>
    <property type="match status" value="2"/>
</dbReference>
<dbReference type="PANTHER" id="PTHR46796:SF10">
    <property type="entry name" value="TRANSCRIPTIONAL ACTIVATOR FEAR"/>
    <property type="match status" value="1"/>
</dbReference>
<protein>
    <submittedName>
        <fullName evidence="5">AraC family transcriptional regulator</fullName>
    </submittedName>
</protein>
<dbReference type="SMART" id="SM00342">
    <property type="entry name" value="HTH_ARAC"/>
    <property type="match status" value="1"/>
</dbReference>
<evidence type="ECO:0000313" key="5">
    <source>
        <dbReference type="EMBL" id="XBY45335.1"/>
    </source>
</evidence>
<dbReference type="InterPro" id="IPR020449">
    <property type="entry name" value="Tscrpt_reg_AraC-type_HTH"/>
</dbReference>
<evidence type="ECO:0000256" key="1">
    <source>
        <dbReference type="ARBA" id="ARBA00023015"/>
    </source>
</evidence>
<dbReference type="PRINTS" id="PR00032">
    <property type="entry name" value="HTHARAC"/>
</dbReference>
<keyword evidence="3" id="KW-0804">Transcription</keyword>